<accession>A0A0A9U7F5</accession>
<reference evidence="2" key="1">
    <citation type="submission" date="2014-09" db="EMBL/GenBank/DDBJ databases">
        <authorList>
            <person name="Magalhaes I.L.F."/>
            <person name="Oliveira U."/>
            <person name="Santos F.R."/>
            <person name="Vidigal T.H.D.A."/>
            <person name="Brescovit A.D."/>
            <person name="Santos A.J."/>
        </authorList>
    </citation>
    <scope>NUCLEOTIDE SEQUENCE</scope>
    <source>
        <tissue evidence="2">Shoot tissue taken approximately 20 cm above the soil surface</tissue>
    </source>
</reference>
<evidence type="ECO:0000256" key="1">
    <source>
        <dbReference type="SAM" id="MobiDB-lite"/>
    </source>
</evidence>
<dbReference type="AlphaFoldDB" id="A0A0A9U7F5"/>
<evidence type="ECO:0000313" key="2">
    <source>
        <dbReference type="EMBL" id="JAD27792.1"/>
    </source>
</evidence>
<protein>
    <submittedName>
        <fullName evidence="2">Uncharacterized protein</fullName>
    </submittedName>
</protein>
<dbReference type="EMBL" id="GBRH01270103">
    <property type="protein sequence ID" value="JAD27792.1"/>
    <property type="molecule type" value="Transcribed_RNA"/>
</dbReference>
<feature type="compositionally biased region" description="Basic residues" evidence="1">
    <location>
        <begin position="13"/>
        <end position="22"/>
    </location>
</feature>
<proteinExistence type="predicted"/>
<organism evidence="2">
    <name type="scientific">Arundo donax</name>
    <name type="common">Giant reed</name>
    <name type="synonym">Donax arundinaceus</name>
    <dbReference type="NCBI Taxonomy" id="35708"/>
    <lineage>
        <taxon>Eukaryota</taxon>
        <taxon>Viridiplantae</taxon>
        <taxon>Streptophyta</taxon>
        <taxon>Embryophyta</taxon>
        <taxon>Tracheophyta</taxon>
        <taxon>Spermatophyta</taxon>
        <taxon>Magnoliopsida</taxon>
        <taxon>Liliopsida</taxon>
        <taxon>Poales</taxon>
        <taxon>Poaceae</taxon>
        <taxon>PACMAD clade</taxon>
        <taxon>Arundinoideae</taxon>
        <taxon>Arundineae</taxon>
        <taxon>Arundo</taxon>
    </lineage>
</organism>
<feature type="region of interest" description="Disordered" evidence="1">
    <location>
        <begin position="1"/>
        <end position="23"/>
    </location>
</feature>
<name>A0A0A9U7F5_ARUDO</name>
<sequence>MINVNNISTTDRPKKKKNRKKYTNTSFLFLNKPWTKRLPSKTSFSVRTMAPEPNVP</sequence>
<reference evidence="2" key="2">
    <citation type="journal article" date="2015" name="Data Brief">
        <title>Shoot transcriptome of the giant reed, Arundo donax.</title>
        <authorList>
            <person name="Barrero R.A."/>
            <person name="Guerrero F.D."/>
            <person name="Moolhuijzen P."/>
            <person name="Goolsby J.A."/>
            <person name="Tidwell J."/>
            <person name="Bellgard S.E."/>
            <person name="Bellgard M.I."/>
        </authorList>
    </citation>
    <scope>NUCLEOTIDE SEQUENCE</scope>
    <source>
        <tissue evidence="2">Shoot tissue taken approximately 20 cm above the soil surface</tissue>
    </source>
</reference>
<feature type="compositionally biased region" description="Polar residues" evidence="1">
    <location>
        <begin position="1"/>
        <end position="10"/>
    </location>
</feature>